<evidence type="ECO:0000256" key="7">
    <source>
        <dbReference type="SAM" id="MobiDB-lite"/>
    </source>
</evidence>
<dbReference type="GO" id="GO:0022625">
    <property type="term" value="C:cytosolic large ribosomal subunit"/>
    <property type="evidence" value="ECO:0007669"/>
    <property type="project" value="TreeGrafter"/>
</dbReference>
<proteinExistence type="inferred from homology"/>
<dbReference type="STRING" id="1797469.A3F08_00290"/>
<evidence type="ECO:0000256" key="6">
    <source>
        <dbReference type="NCBIfam" id="TIGR03625"/>
    </source>
</evidence>
<gene>
    <name evidence="8" type="ORF">A3F08_00290</name>
</gene>
<dbReference type="GO" id="GO:0019843">
    <property type="term" value="F:rRNA binding"/>
    <property type="evidence" value="ECO:0007669"/>
    <property type="project" value="UniProtKB-KW"/>
</dbReference>
<keyword evidence="3" id="KW-0694">RNA-binding</keyword>
<evidence type="ECO:0000256" key="5">
    <source>
        <dbReference type="ARBA" id="ARBA00023274"/>
    </source>
</evidence>
<sequence length="196" mass="21695">MKAILGRKIDITRIFDKDGKTIPISIIEADDCVITQIKKQDKDGYDAAQIGFIKLNDKHQTKTRKYRQLKEFKVKAEEILSLKIGDSVKVNLFKPGDLVKVSGFSKGKGFQGTVKRHHFTTGPKTHGSDNYRQPGSIGATYPQRTIKGRRMAGHMGRENVSVRNVEVIDIISDKNLLLLKGPIPGIKGSVVAVVGK</sequence>
<organism evidence="8 9">
    <name type="scientific">Candidatus Berkelbacteria bacterium RIFCSPHIGHO2_12_FULL_36_9</name>
    <dbReference type="NCBI Taxonomy" id="1797469"/>
    <lineage>
        <taxon>Bacteria</taxon>
        <taxon>Candidatus Berkelbacteria</taxon>
    </lineage>
</organism>
<dbReference type="FunFam" id="2.40.30.10:FF:000004">
    <property type="entry name" value="50S ribosomal protein L3"/>
    <property type="match status" value="1"/>
</dbReference>
<evidence type="ECO:0000256" key="4">
    <source>
        <dbReference type="ARBA" id="ARBA00022980"/>
    </source>
</evidence>
<evidence type="ECO:0000313" key="8">
    <source>
        <dbReference type="EMBL" id="OGD65450.1"/>
    </source>
</evidence>
<accession>A0A1F5EDS1</accession>
<dbReference type="PANTHER" id="PTHR11229">
    <property type="entry name" value="50S RIBOSOMAL PROTEIN L3"/>
    <property type="match status" value="1"/>
</dbReference>
<comment type="caution">
    <text evidence="8">The sequence shown here is derived from an EMBL/GenBank/DDBJ whole genome shotgun (WGS) entry which is preliminary data.</text>
</comment>
<evidence type="ECO:0000313" key="9">
    <source>
        <dbReference type="Proteomes" id="UP000176451"/>
    </source>
</evidence>
<feature type="region of interest" description="Disordered" evidence="7">
    <location>
        <begin position="114"/>
        <end position="141"/>
    </location>
</feature>
<comment type="similarity">
    <text evidence="1">Belongs to the universal ribosomal protein uL3 family.</text>
</comment>
<dbReference type="GO" id="GO:0006412">
    <property type="term" value="P:translation"/>
    <property type="evidence" value="ECO:0007669"/>
    <property type="project" value="UniProtKB-UniRule"/>
</dbReference>
<dbReference type="PANTHER" id="PTHR11229:SF16">
    <property type="entry name" value="LARGE RIBOSOMAL SUBUNIT PROTEIN UL3C"/>
    <property type="match status" value="1"/>
</dbReference>
<evidence type="ECO:0000256" key="3">
    <source>
        <dbReference type="ARBA" id="ARBA00022884"/>
    </source>
</evidence>
<dbReference type="InterPro" id="IPR009000">
    <property type="entry name" value="Transl_B-barrel_sf"/>
</dbReference>
<dbReference type="InterPro" id="IPR019927">
    <property type="entry name" value="Ribosomal_uL3_bac/org-type"/>
</dbReference>
<dbReference type="Pfam" id="PF00297">
    <property type="entry name" value="Ribosomal_L3"/>
    <property type="match status" value="1"/>
</dbReference>
<dbReference type="SUPFAM" id="SSF50447">
    <property type="entry name" value="Translation proteins"/>
    <property type="match status" value="1"/>
</dbReference>
<dbReference type="EMBL" id="MEZV01000057">
    <property type="protein sequence ID" value="OGD65450.1"/>
    <property type="molecule type" value="Genomic_DNA"/>
</dbReference>
<dbReference type="InterPro" id="IPR000597">
    <property type="entry name" value="Ribosomal_uL3"/>
</dbReference>
<dbReference type="NCBIfam" id="TIGR03625">
    <property type="entry name" value="L3_bact"/>
    <property type="match status" value="1"/>
</dbReference>
<evidence type="ECO:0000256" key="1">
    <source>
        <dbReference type="ARBA" id="ARBA00006540"/>
    </source>
</evidence>
<keyword evidence="2" id="KW-0699">rRNA-binding</keyword>
<keyword evidence="5" id="KW-0687">Ribonucleoprotein</keyword>
<dbReference type="GO" id="GO:0003735">
    <property type="term" value="F:structural constituent of ribosome"/>
    <property type="evidence" value="ECO:0007669"/>
    <property type="project" value="UniProtKB-UniRule"/>
</dbReference>
<reference evidence="8 9" key="1">
    <citation type="journal article" date="2016" name="Nat. Commun.">
        <title>Thousands of microbial genomes shed light on interconnected biogeochemical processes in an aquifer system.</title>
        <authorList>
            <person name="Anantharaman K."/>
            <person name="Brown C.T."/>
            <person name="Hug L.A."/>
            <person name="Sharon I."/>
            <person name="Castelle C.J."/>
            <person name="Probst A.J."/>
            <person name="Thomas B.C."/>
            <person name="Singh A."/>
            <person name="Wilkins M.J."/>
            <person name="Karaoz U."/>
            <person name="Brodie E.L."/>
            <person name="Williams K.H."/>
            <person name="Hubbard S.S."/>
            <person name="Banfield J.F."/>
        </authorList>
    </citation>
    <scope>NUCLEOTIDE SEQUENCE [LARGE SCALE GENOMIC DNA]</scope>
</reference>
<dbReference type="AlphaFoldDB" id="A0A1F5EDS1"/>
<dbReference type="Gene3D" id="2.40.30.10">
    <property type="entry name" value="Translation factors"/>
    <property type="match status" value="2"/>
</dbReference>
<name>A0A1F5EDS1_9BACT</name>
<evidence type="ECO:0000256" key="2">
    <source>
        <dbReference type="ARBA" id="ARBA00022730"/>
    </source>
</evidence>
<keyword evidence="4 8" id="KW-0689">Ribosomal protein</keyword>
<dbReference type="Proteomes" id="UP000176451">
    <property type="component" value="Unassembled WGS sequence"/>
</dbReference>
<protein>
    <recommendedName>
        <fullName evidence="6">50S ribosomal protein L3</fullName>
    </recommendedName>
</protein>